<feature type="transmembrane region" description="Helical" evidence="1">
    <location>
        <begin position="444"/>
        <end position="463"/>
    </location>
</feature>
<dbReference type="InterPro" id="IPR004158">
    <property type="entry name" value="DUF247_pln"/>
</dbReference>
<dbReference type="KEGG" id="jcu:105637455"/>
<organism evidence="2 3">
    <name type="scientific">Jatropha curcas</name>
    <name type="common">Barbados nut</name>
    <dbReference type="NCBI Taxonomy" id="180498"/>
    <lineage>
        <taxon>Eukaryota</taxon>
        <taxon>Viridiplantae</taxon>
        <taxon>Streptophyta</taxon>
        <taxon>Embryophyta</taxon>
        <taxon>Tracheophyta</taxon>
        <taxon>Spermatophyta</taxon>
        <taxon>Magnoliopsida</taxon>
        <taxon>eudicotyledons</taxon>
        <taxon>Gunneridae</taxon>
        <taxon>Pentapetalae</taxon>
        <taxon>rosids</taxon>
        <taxon>fabids</taxon>
        <taxon>Malpighiales</taxon>
        <taxon>Euphorbiaceae</taxon>
        <taxon>Crotonoideae</taxon>
        <taxon>Jatropheae</taxon>
        <taxon>Jatropha</taxon>
    </lineage>
</organism>
<evidence type="ECO:0000256" key="1">
    <source>
        <dbReference type="SAM" id="Phobius"/>
    </source>
</evidence>
<keyword evidence="3" id="KW-1185">Reference proteome</keyword>
<reference evidence="2 3" key="1">
    <citation type="journal article" date="2014" name="PLoS ONE">
        <title>Global Analysis of Gene Expression Profiles in Physic Nut (Jatropha curcas L.) Seedlings Exposed to Salt Stress.</title>
        <authorList>
            <person name="Zhang L."/>
            <person name="Zhang C."/>
            <person name="Wu P."/>
            <person name="Chen Y."/>
            <person name="Li M."/>
            <person name="Jiang H."/>
            <person name="Wu G."/>
        </authorList>
    </citation>
    <scope>NUCLEOTIDE SEQUENCE [LARGE SCALE GENOMIC DNA]</scope>
    <source>
        <strain evidence="3">cv. GZQX0401</strain>
        <tissue evidence="2">Young leaves</tissue>
    </source>
</reference>
<keyword evidence="1" id="KW-0472">Membrane</keyword>
<keyword evidence="1" id="KW-0812">Transmembrane</keyword>
<dbReference type="Proteomes" id="UP000027138">
    <property type="component" value="Unassembled WGS sequence"/>
</dbReference>
<proteinExistence type="predicted"/>
<dbReference type="EMBL" id="KK914539">
    <property type="protein sequence ID" value="KDP33428.1"/>
    <property type="molecule type" value="Genomic_DNA"/>
</dbReference>
<evidence type="ECO:0000313" key="3">
    <source>
        <dbReference type="Proteomes" id="UP000027138"/>
    </source>
</evidence>
<dbReference type="Pfam" id="PF03140">
    <property type="entry name" value="DUF247"/>
    <property type="match status" value="1"/>
</dbReference>
<keyword evidence="1" id="KW-1133">Transmembrane helix</keyword>
<dbReference type="AlphaFoldDB" id="A0A067KEJ5"/>
<accession>A0A067KEJ5</accession>
<dbReference type="PANTHER" id="PTHR31549:SF289">
    <property type="match status" value="1"/>
</dbReference>
<dbReference type="STRING" id="180498.A0A067KEJ5"/>
<evidence type="ECO:0000313" key="2">
    <source>
        <dbReference type="EMBL" id="KDP33428.1"/>
    </source>
</evidence>
<name>A0A067KEJ5_JATCU</name>
<protein>
    <submittedName>
        <fullName evidence="2">Uncharacterized protein</fullName>
    </submittedName>
</protein>
<dbReference type="OrthoDB" id="974383at2759"/>
<gene>
    <name evidence="2" type="ORF">JCGZ_06999</name>
</gene>
<dbReference type="PANTHER" id="PTHR31549">
    <property type="entry name" value="PROTEIN, PUTATIVE (DUF247)-RELATED-RELATED"/>
    <property type="match status" value="1"/>
</dbReference>
<sequence>MTSSASIINSMFSENEWIEHIQQNLKQDLENVIQIPFSIFQVLESAKASKPDAYTPQLIALGPYHHFRSHLYHMETFKLAVAKRAVENFQLSSINELVEKLKACLPTICASYSSYLVDVHKTAMPCIMVIDGLFLLELIRNNGVFPSMPQKNFSKDAVMLENQIPILALGQMLENCRINDQLSSSFVHFCIQLSPLPVLETCPAVAIRHLLDLLYKMICLKDEPLPPYEAYSRMSIDEMATVAWDQLKNDGSGIFAPIISSVDRIITVSKRLGISTYLRKVFEEDEAFSPTATQLRRVGVEFCITRGGIRNISFDQDDKSFKFNLPVFTWKPNCEVVMRNLLAYEAMAKSEPPILTRYTQLMSGIVRTVEDVKLLKDKKIIVTVDEQHVDYDDIVQLFSGIMGKSTINLEEKTILDDHIEAVNKYYDNNPKIKASKLFKKYVKFSWKLFMLLAAILLFTLLGIQTFCDIYNCHSLFGTTYPVNGLSSSRSSF</sequence>